<dbReference type="SUPFAM" id="SSF51445">
    <property type="entry name" value="(Trans)glycosidases"/>
    <property type="match status" value="1"/>
</dbReference>
<dbReference type="InterPro" id="IPR001579">
    <property type="entry name" value="Glyco_hydro_18_chit_AS"/>
</dbReference>
<evidence type="ECO:0000256" key="2">
    <source>
        <dbReference type="ARBA" id="ARBA00022801"/>
    </source>
</evidence>
<comment type="similarity">
    <text evidence="6">Belongs to the glycosyl hydrolase 18 family.</text>
</comment>
<dbReference type="GO" id="GO:0004568">
    <property type="term" value="F:chitinase activity"/>
    <property type="evidence" value="ECO:0007669"/>
    <property type="project" value="TreeGrafter"/>
</dbReference>
<feature type="compositionally biased region" description="Polar residues" evidence="7">
    <location>
        <begin position="449"/>
        <end position="464"/>
    </location>
</feature>
<dbReference type="Pfam" id="PF00704">
    <property type="entry name" value="Glyco_hydro_18"/>
    <property type="match status" value="1"/>
</dbReference>
<dbReference type="SUPFAM" id="SSF54556">
    <property type="entry name" value="Chitinase insertion domain"/>
    <property type="match status" value="1"/>
</dbReference>
<keyword evidence="1" id="KW-0732">Signal</keyword>
<keyword evidence="10" id="KW-1185">Reference proteome</keyword>
<dbReference type="OrthoDB" id="73875at2759"/>
<evidence type="ECO:0000256" key="4">
    <source>
        <dbReference type="ARBA" id="ARBA00023295"/>
    </source>
</evidence>
<comment type="caution">
    <text evidence="9">The sequence shown here is derived from an EMBL/GenBank/DDBJ whole genome shotgun (WGS) entry which is preliminary data.</text>
</comment>
<protein>
    <recommendedName>
        <fullName evidence="8">GH18 domain-containing protein</fullName>
    </recommendedName>
</protein>
<dbReference type="InterPro" id="IPR050314">
    <property type="entry name" value="Glycosyl_Hydrlase_18"/>
</dbReference>
<dbReference type="GO" id="GO:0008061">
    <property type="term" value="F:chitin binding"/>
    <property type="evidence" value="ECO:0007669"/>
    <property type="project" value="InterPro"/>
</dbReference>
<evidence type="ECO:0000256" key="7">
    <source>
        <dbReference type="SAM" id="MobiDB-lite"/>
    </source>
</evidence>
<feature type="compositionally biased region" description="Basic and acidic residues" evidence="7">
    <location>
        <begin position="421"/>
        <end position="433"/>
    </location>
</feature>
<dbReference type="SMART" id="SM00636">
    <property type="entry name" value="Glyco_18"/>
    <property type="match status" value="1"/>
</dbReference>
<dbReference type="PROSITE" id="PS51910">
    <property type="entry name" value="GH18_2"/>
    <property type="match status" value="1"/>
</dbReference>
<keyword evidence="3" id="KW-0325">Glycoprotein</keyword>
<dbReference type="InterPro" id="IPR001223">
    <property type="entry name" value="Glyco_hydro18_cat"/>
</dbReference>
<dbReference type="InterPro" id="IPR029070">
    <property type="entry name" value="Chitinase_insertion_sf"/>
</dbReference>
<organism evidence="9 10">
    <name type="scientific">Rhynchophorus ferrugineus</name>
    <name type="common">Red palm weevil</name>
    <name type="synonym">Curculio ferrugineus</name>
    <dbReference type="NCBI Taxonomy" id="354439"/>
    <lineage>
        <taxon>Eukaryota</taxon>
        <taxon>Metazoa</taxon>
        <taxon>Ecdysozoa</taxon>
        <taxon>Arthropoda</taxon>
        <taxon>Hexapoda</taxon>
        <taxon>Insecta</taxon>
        <taxon>Pterygota</taxon>
        <taxon>Neoptera</taxon>
        <taxon>Endopterygota</taxon>
        <taxon>Coleoptera</taxon>
        <taxon>Polyphaga</taxon>
        <taxon>Cucujiformia</taxon>
        <taxon>Curculionidae</taxon>
        <taxon>Dryophthorinae</taxon>
        <taxon>Rhynchophorus</taxon>
    </lineage>
</organism>
<dbReference type="GO" id="GO:0005576">
    <property type="term" value="C:extracellular region"/>
    <property type="evidence" value="ECO:0007669"/>
    <property type="project" value="TreeGrafter"/>
</dbReference>
<dbReference type="FunFam" id="3.10.50.10:FF:000003">
    <property type="entry name" value="Class V chitinase CHIT5b"/>
    <property type="match status" value="1"/>
</dbReference>
<feature type="region of interest" description="Disordered" evidence="7">
    <location>
        <begin position="386"/>
        <end position="492"/>
    </location>
</feature>
<reference evidence="9" key="1">
    <citation type="submission" date="2020-08" db="EMBL/GenBank/DDBJ databases">
        <title>Genome sequencing and assembly of the red palm weevil Rhynchophorus ferrugineus.</title>
        <authorList>
            <person name="Dias G.B."/>
            <person name="Bergman C.M."/>
            <person name="Manee M."/>
        </authorList>
    </citation>
    <scope>NUCLEOTIDE SEQUENCE</scope>
    <source>
        <strain evidence="9">AA-2017</strain>
        <tissue evidence="9">Whole larva</tissue>
    </source>
</reference>
<dbReference type="GO" id="GO:0005975">
    <property type="term" value="P:carbohydrate metabolic process"/>
    <property type="evidence" value="ECO:0007669"/>
    <property type="project" value="InterPro"/>
</dbReference>
<dbReference type="Gene3D" id="3.10.50.10">
    <property type="match status" value="1"/>
</dbReference>
<sequence length="492" mass="56285">MNAFFYWIYKICSYICKLLRYFGFKRKPPPVILRPTKTPKKVIAAYFSSDTPRSSQNLVEMNPKLITHLYYAFVEVHSDGSIGLQDPHKAAMGNYPEKFIAIKRLNPNLKLIFSCIPKGNSFTVVAENKELRKAFVNNTIELLQIWNFDGLDLDWEYPKLHDKESYILLLMELKQRFNDYGYLLTAAVRAIPVYRESGYDVPKMSKYLDYINIMTYDYYGSWSTHTGFNSPLYPSSLDTQYERQYLNVEASVRNWIGAGAPPEKICIGIPFYGRTFTLKDELENGVHAPIVGAGKPPAVTYYKVITQYTNWTTVWDDEQKGIYKYNANQWIGYDDHKTIKAKVKFALDKDIAGVFVWHLGGDDMTGETSGLKQFLLCHIYTQMTSDRKTREAKEPSGIEPIQPTEPSIVIDTDPSYYEDPELMRTKDKTREPSKTSLEIAITPDKEATVSVSQPDSHTMVNVPNESDIMPGSNVEDAPSPRSNEETEKVLNV</sequence>
<accession>A0A834ITQ1</accession>
<dbReference type="AlphaFoldDB" id="A0A834ITQ1"/>
<keyword evidence="4 5" id="KW-0326">Glycosidase</keyword>
<dbReference type="Gene3D" id="3.20.20.80">
    <property type="entry name" value="Glycosidases"/>
    <property type="match status" value="1"/>
</dbReference>
<evidence type="ECO:0000259" key="8">
    <source>
        <dbReference type="PROSITE" id="PS51910"/>
    </source>
</evidence>
<keyword evidence="2 5" id="KW-0378">Hydrolase</keyword>
<dbReference type="Proteomes" id="UP000625711">
    <property type="component" value="Unassembled WGS sequence"/>
</dbReference>
<feature type="domain" description="GH18" evidence="8">
    <location>
        <begin position="41"/>
        <end position="378"/>
    </location>
</feature>
<dbReference type="PANTHER" id="PTHR11177">
    <property type="entry name" value="CHITINASE"/>
    <property type="match status" value="1"/>
</dbReference>
<dbReference type="InterPro" id="IPR011583">
    <property type="entry name" value="Chitinase_II/V-like_cat"/>
</dbReference>
<evidence type="ECO:0000313" key="9">
    <source>
        <dbReference type="EMBL" id="KAF7283673.1"/>
    </source>
</evidence>
<dbReference type="EMBL" id="JAACXV010000093">
    <property type="protein sequence ID" value="KAF7283673.1"/>
    <property type="molecule type" value="Genomic_DNA"/>
</dbReference>
<evidence type="ECO:0000256" key="3">
    <source>
        <dbReference type="ARBA" id="ARBA00023180"/>
    </source>
</evidence>
<evidence type="ECO:0000256" key="5">
    <source>
        <dbReference type="RuleBase" id="RU000489"/>
    </source>
</evidence>
<evidence type="ECO:0000256" key="1">
    <source>
        <dbReference type="ARBA" id="ARBA00022729"/>
    </source>
</evidence>
<gene>
    <name evidence="9" type="ORF">GWI33_023243</name>
</gene>
<evidence type="ECO:0000313" key="10">
    <source>
        <dbReference type="Proteomes" id="UP000625711"/>
    </source>
</evidence>
<dbReference type="GO" id="GO:0006032">
    <property type="term" value="P:chitin catabolic process"/>
    <property type="evidence" value="ECO:0007669"/>
    <property type="project" value="TreeGrafter"/>
</dbReference>
<dbReference type="InterPro" id="IPR017853">
    <property type="entry name" value="GH"/>
</dbReference>
<proteinExistence type="inferred from homology"/>
<feature type="compositionally biased region" description="Basic and acidic residues" evidence="7">
    <location>
        <begin position="482"/>
        <end position="492"/>
    </location>
</feature>
<feature type="compositionally biased region" description="Basic and acidic residues" evidence="7">
    <location>
        <begin position="386"/>
        <end position="396"/>
    </location>
</feature>
<name>A0A834ITQ1_RHYFE</name>
<dbReference type="PANTHER" id="PTHR11177:SF360">
    <property type="entry name" value="CHITINASE 4-RELATED"/>
    <property type="match status" value="1"/>
</dbReference>
<evidence type="ECO:0000256" key="6">
    <source>
        <dbReference type="RuleBase" id="RU004453"/>
    </source>
</evidence>
<dbReference type="PROSITE" id="PS01095">
    <property type="entry name" value="GH18_1"/>
    <property type="match status" value="1"/>
</dbReference>